<reference evidence="2 3" key="1">
    <citation type="submission" date="2014-04" db="EMBL/GenBank/DDBJ databases">
        <authorList>
            <consortium name="DOE Joint Genome Institute"/>
            <person name="Kuo A."/>
            <person name="Martino E."/>
            <person name="Perotto S."/>
            <person name="Kohler A."/>
            <person name="Nagy L.G."/>
            <person name="Floudas D."/>
            <person name="Copeland A."/>
            <person name="Barry K.W."/>
            <person name="Cichocki N."/>
            <person name="Veneault-Fourrey C."/>
            <person name="LaButti K."/>
            <person name="Lindquist E.A."/>
            <person name="Lipzen A."/>
            <person name="Lundell T."/>
            <person name="Morin E."/>
            <person name="Murat C."/>
            <person name="Sun H."/>
            <person name="Tunlid A."/>
            <person name="Henrissat B."/>
            <person name="Grigoriev I.V."/>
            <person name="Hibbett D.S."/>
            <person name="Martin F."/>
            <person name="Nordberg H.P."/>
            <person name="Cantor M.N."/>
            <person name="Hua S.X."/>
        </authorList>
    </citation>
    <scope>NUCLEOTIDE SEQUENCE [LARGE SCALE GENOMIC DNA]</scope>
    <source>
        <strain evidence="2 3">Zn</strain>
    </source>
</reference>
<gene>
    <name evidence="2" type="ORF">OIDMADRAFT_50715</name>
</gene>
<organism evidence="2 3">
    <name type="scientific">Oidiodendron maius (strain Zn)</name>
    <dbReference type="NCBI Taxonomy" id="913774"/>
    <lineage>
        <taxon>Eukaryota</taxon>
        <taxon>Fungi</taxon>
        <taxon>Dikarya</taxon>
        <taxon>Ascomycota</taxon>
        <taxon>Pezizomycotina</taxon>
        <taxon>Leotiomycetes</taxon>
        <taxon>Leotiomycetes incertae sedis</taxon>
        <taxon>Myxotrichaceae</taxon>
        <taxon>Oidiodendron</taxon>
    </lineage>
</organism>
<dbReference type="Proteomes" id="UP000054321">
    <property type="component" value="Unassembled WGS sequence"/>
</dbReference>
<accession>A0A0C3HRI5</accession>
<dbReference type="HOGENOM" id="CLU_1533042_0_0_1"/>
<name>A0A0C3HRI5_OIDMZ</name>
<reference evidence="3" key="2">
    <citation type="submission" date="2015-01" db="EMBL/GenBank/DDBJ databases">
        <title>Evolutionary Origins and Diversification of the Mycorrhizal Mutualists.</title>
        <authorList>
            <consortium name="DOE Joint Genome Institute"/>
            <consortium name="Mycorrhizal Genomics Consortium"/>
            <person name="Kohler A."/>
            <person name="Kuo A."/>
            <person name="Nagy L.G."/>
            <person name="Floudas D."/>
            <person name="Copeland A."/>
            <person name="Barry K.W."/>
            <person name="Cichocki N."/>
            <person name="Veneault-Fourrey C."/>
            <person name="LaButti K."/>
            <person name="Lindquist E.A."/>
            <person name="Lipzen A."/>
            <person name="Lundell T."/>
            <person name="Morin E."/>
            <person name="Murat C."/>
            <person name="Riley R."/>
            <person name="Ohm R."/>
            <person name="Sun H."/>
            <person name="Tunlid A."/>
            <person name="Henrissat B."/>
            <person name="Grigoriev I.V."/>
            <person name="Hibbett D.S."/>
            <person name="Martin F."/>
        </authorList>
    </citation>
    <scope>NUCLEOTIDE SEQUENCE [LARGE SCALE GENOMIC DNA]</scope>
    <source>
        <strain evidence="3">Zn</strain>
    </source>
</reference>
<dbReference type="EMBL" id="KN832872">
    <property type="protein sequence ID" value="KIN04882.1"/>
    <property type="molecule type" value="Genomic_DNA"/>
</dbReference>
<evidence type="ECO:0000256" key="1">
    <source>
        <dbReference type="SAM" id="MobiDB-lite"/>
    </source>
</evidence>
<evidence type="ECO:0000313" key="2">
    <source>
        <dbReference type="EMBL" id="KIN04882.1"/>
    </source>
</evidence>
<protein>
    <submittedName>
        <fullName evidence="2">Uncharacterized protein</fullName>
    </submittedName>
</protein>
<feature type="region of interest" description="Disordered" evidence="1">
    <location>
        <begin position="22"/>
        <end position="57"/>
    </location>
</feature>
<evidence type="ECO:0000313" key="3">
    <source>
        <dbReference type="Proteomes" id="UP000054321"/>
    </source>
</evidence>
<dbReference type="AlphaFoldDB" id="A0A0C3HRI5"/>
<keyword evidence="3" id="KW-1185">Reference proteome</keyword>
<sequence>MFVIAVVYPASWDKLSEQQCKSSRPGQHLGMYGGDRAVLDKGPRSTQPAGFSPEIAQPLGMEQANAAARGLRSTPDPAASLAHRRVACKMSQAVPAEYLDRGRGQPQVSKMSGWAGVRTGTVAAAPGRVEFLLQETGRDALSQYSEEEGVSGSVCFDAELGQSAVALDSRDGIPR</sequence>
<dbReference type="InParanoid" id="A0A0C3HRI5"/>
<proteinExistence type="predicted"/>